<dbReference type="AlphaFoldDB" id="R7TV55"/>
<evidence type="ECO:0000313" key="2">
    <source>
        <dbReference type="EnsemblMetazoa" id="CapteP211573"/>
    </source>
</evidence>
<dbReference type="EMBL" id="KB309157">
    <property type="protein sequence ID" value="ELT95326.1"/>
    <property type="molecule type" value="Genomic_DNA"/>
</dbReference>
<gene>
    <name evidence="1" type="ORF">CAPTEDRAFT_211573</name>
</gene>
<keyword evidence="3" id="KW-1185">Reference proteome</keyword>
<organism evidence="1">
    <name type="scientific">Capitella teleta</name>
    <name type="common">Polychaete worm</name>
    <dbReference type="NCBI Taxonomy" id="283909"/>
    <lineage>
        <taxon>Eukaryota</taxon>
        <taxon>Metazoa</taxon>
        <taxon>Spiralia</taxon>
        <taxon>Lophotrochozoa</taxon>
        <taxon>Annelida</taxon>
        <taxon>Polychaeta</taxon>
        <taxon>Sedentaria</taxon>
        <taxon>Scolecida</taxon>
        <taxon>Capitellidae</taxon>
        <taxon>Capitella</taxon>
    </lineage>
</organism>
<name>R7TV55_CAPTE</name>
<accession>R7TV55</accession>
<evidence type="ECO:0000313" key="3">
    <source>
        <dbReference type="Proteomes" id="UP000014760"/>
    </source>
</evidence>
<dbReference type="Proteomes" id="UP000014760">
    <property type="component" value="Unassembled WGS sequence"/>
</dbReference>
<evidence type="ECO:0000313" key="1">
    <source>
        <dbReference type="EMBL" id="ELT95326.1"/>
    </source>
</evidence>
<dbReference type="HOGENOM" id="CLU_1200822_0_0_1"/>
<sequence>MEQILQSSGLDISNPDHIRTEACKYTDATTLAEMAERVEVPEEVMRQMYPHIVEGIQMIRGILRDAVSNPWVPPEYMDLLNACLRFYDVMAEIRMLDLQATYLKKQLQLSRDGMRSLQGSLGSENQCHCKGSIIGASVGRGNEELRNITTISIWYKCHLKASGAAPSERGFMAAKNVLMVEYLLQNGHHTGAIRNLTYFEVNKRKEVECRCIIYQCHRAQNKAQICLPAHY</sequence>
<dbReference type="EMBL" id="AMQN01011877">
    <property type="status" value="NOT_ANNOTATED_CDS"/>
    <property type="molecule type" value="Genomic_DNA"/>
</dbReference>
<protein>
    <submittedName>
        <fullName evidence="1 2">Uncharacterized protein</fullName>
    </submittedName>
</protein>
<proteinExistence type="predicted"/>
<reference evidence="2" key="3">
    <citation type="submission" date="2015-06" db="UniProtKB">
        <authorList>
            <consortium name="EnsemblMetazoa"/>
        </authorList>
    </citation>
    <scope>IDENTIFICATION</scope>
</reference>
<reference evidence="1 3" key="2">
    <citation type="journal article" date="2013" name="Nature">
        <title>Insights into bilaterian evolution from three spiralian genomes.</title>
        <authorList>
            <person name="Simakov O."/>
            <person name="Marletaz F."/>
            <person name="Cho S.J."/>
            <person name="Edsinger-Gonzales E."/>
            <person name="Havlak P."/>
            <person name="Hellsten U."/>
            <person name="Kuo D.H."/>
            <person name="Larsson T."/>
            <person name="Lv J."/>
            <person name="Arendt D."/>
            <person name="Savage R."/>
            <person name="Osoegawa K."/>
            <person name="de Jong P."/>
            <person name="Grimwood J."/>
            <person name="Chapman J.A."/>
            <person name="Shapiro H."/>
            <person name="Aerts A."/>
            <person name="Otillar R.P."/>
            <person name="Terry A.Y."/>
            <person name="Boore J.L."/>
            <person name="Grigoriev I.V."/>
            <person name="Lindberg D.R."/>
            <person name="Seaver E.C."/>
            <person name="Weisblat D.A."/>
            <person name="Putnam N.H."/>
            <person name="Rokhsar D.S."/>
        </authorList>
    </citation>
    <scope>NUCLEOTIDE SEQUENCE</scope>
    <source>
        <strain evidence="1 3">I ESC-2004</strain>
    </source>
</reference>
<reference evidence="3" key="1">
    <citation type="submission" date="2012-12" db="EMBL/GenBank/DDBJ databases">
        <authorList>
            <person name="Hellsten U."/>
            <person name="Grimwood J."/>
            <person name="Chapman J.A."/>
            <person name="Shapiro H."/>
            <person name="Aerts A."/>
            <person name="Otillar R.P."/>
            <person name="Terry A.Y."/>
            <person name="Boore J.L."/>
            <person name="Simakov O."/>
            <person name="Marletaz F."/>
            <person name="Cho S.-J."/>
            <person name="Edsinger-Gonzales E."/>
            <person name="Havlak P."/>
            <person name="Kuo D.-H."/>
            <person name="Larsson T."/>
            <person name="Lv J."/>
            <person name="Arendt D."/>
            <person name="Savage R."/>
            <person name="Osoegawa K."/>
            <person name="de Jong P."/>
            <person name="Lindberg D.R."/>
            <person name="Seaver E.C."/>
            <person name="Weisblat D.A."/>
            <person name="Putnam N.H."/>
            <person name="Grigoriev I.V."/>
            <person name="Rokhsar D.S."/>
        </authorList>
    </citation>
    <scope>NUCLEOTIDE SEQUENCE</scope>
    <source>
        <strain evidence="3">I ESC-2004</strain>
    </source>
</reference>
<dbReference type="EnsemblMetazoa" id="CapteT211573">
    <property type="protein sequence ID" value="CapteP211573"/>
    <property type="gene ID" value="CapteG211573"/>
</dbReference>